<evidence type="ECO:0000256" key="5">
    <source>
        <dbReference type="ARBA" id="ARBA00023136"/>
    </source>
</evidence>
<dbReference type="Proteomes" id="UP000034190">
    <property type="component" value="Unassembled WGS sequence"/>
</dbReference>
<feature type="transmembrane region" description="Helical" evidence="6">
    <location>
        <begin position="359"/>
        <end position="376"/>
    </location>
</feature>
<comment type="caution">
    <text evidence="7">The sequence shown here is derived from an EMBL/GenBank/DDBJ whole genome shotgun (WGS) entry which is preliminary data.</text>
</comment>
<protein>
    <submittedName>
        <fullName evidence="7">Heteropolysaccharide repeat unit export protein</fullName>
    </submittedName>
</protein>
<feature type="transmembrane region" description="Helical" evidence="6">
    <location>
        <begin position="12"/>
        <end position="35"/>
    </location>
</feature>
<dbReference type="EMBL" id="LCAP01000001">
    <property type="protein sequence ID" value="KKR91944.1"/>
    <property type="molecule type" value="Genomic_DNA"/>
</dbReference>
<feature type="transmembrane region" description="Helical" evidence="6">
    <location>
        <begin position="114"/>
        <end position="136"/>
    </location>
</feature>
<keyword evidence="5 6" id="KW-0472">Membrane</keyword>
<dbReference type="Pfam" id="PF13440">
    <property type="entry name" value="Polysacc_synt_3"/>
    <property type="match status" value="1"/>
</dbReference>
<evidence type="ECO:0000256" key="3">
    <source>
        <dbReference type="ARBA" id="ARBA00022692"/>
    </source>
</evidence>
<name>A0A0G0UT56_9BACT</name>
<keyword evidence="4 6" id="KW-1133">Transmembrane helix</keyword>
<feature type="transmembrane region" description="Helical" evidence="6">
    <location>
        <begin position="85"/>
        <end position="108"/>
    </location>
</feature>
<evidence type="ECO:0000256" key="2">
    <source>
        <dbReference type="ARBA" id="ARBA00022475"/>
    </source>
</evidence>
<sequence length="473" mass="52437">MKLSARVAYNTLIQIIGKIVSTILGLIAIAIMARYLREAGFGQYTTIITFLSFFGIMADFGLTLITSRMISQPQADQATLLNNLFSLRLISAVIFLGLTPLIVFFFPYEPIIKIGVAITSLSFFFIALNQILVGFFQKNLTMTVVSAAEVISRTILLGGIILTAWLNLGLLTIMVATVLSSAVSFIMHYWFARRFIKIKWQIDLTVWREIIKKSWPLGLTIAFNLIYLRADILILSLLKSQNEVGLYGAAYKIIDVLTSLPFMFAGLILPILSLAYASSDTKQFNKVLQKSLDVMFLLAIPLIIGAELVAKPLIIMVAGNNFAAAGGILKILILAVGFIFIGCLLAHAVIALDKQKKVIGAYLFTALTALAGYLIFIPSYSYYGAAWVTVYSELAIAVFSLYIVMRYSQFKLNLNILFKSILASGVMAFFTYLSLNRLNLLLIIPLACLIYFVCLYLFKGISRADLKNLITNE</sequence>
<dbReference type="PANTHER" id="PTHR30250:SF11">
    <property type="entry name" value="O-ANTIGEN TRANSPORTER-RELATED"/>
    <property type="match status" value="1"/>
</dbReference>
<evidence type="ECO:0000313" key="7">
    <source>
        <dbReference type="EMBL" id="KKR91944.1"/>
    </source>
</evidence>
<feature type="transmembrane region" description="Helical" evidence="6">
    <location>
        <begin position="331"/>
        <end position="352"/>
    </location>
</feature>
<feature type="transmembrane region" description="Helical" evidence="6">
    <location>
        <begin position="143"/>
        <end position="165"/>
    </location>
</feature>
<dbReference type="CDD" id="cd13128">
    <property type="entry name" value="MATE_Wzx_like"/>
    <property type="match status" value="1"/>
</dbReference>
<dbReference type="GO" id="GO:0005886">
    <property type="term" value="C:plasma membrane"/>
    <property type="evidence" value="ECO:0007669"/>
    <property type="project" value="UniProtKB-SubCell"/>
</dbReference>
<dbReference type="PANTHER" id="PTHR30250">
    <property type="entry name" value="PST FAMILY PREDICTED COLANIC ACID TRANSPORTER"/>
    <property type="match status" value="1"/>
</dbReference>
<dbReference type="AlphaFoldDB" id="A0A0G0UT56"/>
<keyword evidence="3 6" id="KW-0812">Transmembrane</keyword>
<proteinExistence type="predicted"/>
<evidence type="ECO:0000256" key="6">
    <source>
        <dbReference type="SAM" id="Phobius"/>
    </source>
</evidence>
<comment type="subcellular location">
    <subcellularLocation>
        <location evidence="1">Cell membrane</location>
        <topology evidence="1">Multi-pass membrane protein</topology>
    </subcellularLocation>
</comment>
<gene>
    <name evidence="7" type="ORF">UU43_C0001G0124</name>
</gene>
<dbReference type="InterPro" id="IPR050833">
    <property type="entry name" value="Poly_Biosynth_Transport"/>
</dbReference>
<feature type="transmembrane region" description="Helical" evidence="6">
    <location>
        <begin position="171"/>
        <end position="191"/>
    </location>
</feature>
<feature type="transmembrane region" description="Helical" evidence="6">
    <location>
        <begin position="416"/>
        <end position="434"/>
    </location>
</feature>
<feature type="transmembrane region" description="Helical" evidence="6">
    <location>
        <begin position="296"/>
        <end position="319"/>
    </location>
</feature>
<keyword evidence="2" id="KW-1003">Cell membrane</keyword>
<organism evidence="7 8">
    <name type="scientific">Candidatus Falkowbacteria bacterium GW2011_GWA2_41_14</name>
    <dbReference type="NCBI Taxonomy" id="1618635"/>
    <lineage>
        <taxon>Bacteria</taxon>
        <taxon>Candidatus Falkowiibacteriota</taxon>
    </lineage>
</organism>
<evidence type="ECO:0000256" key="4">
    <source>
        <dbReference type="ARBA" id="ARBA00022989"/>
    </source>
</evidence>
<feature type="transmembrane region" description="Helical" evidence="6">
    <location>
        <begin position="250"/>
        <end position="275"/>
    </location>
</feature>
<feature type="transmembrane region" description="Helical" evidence="6">
    <location>
        <begin position="217"/>
        <end position="238"/>
    </location>
</feature>
<feature type="transmembrane region" description="Helical" evidence="6">
    <location>
        <begin position="440"/>
        <end position="458"/>
    </location>
</feature>
<feature type="transmembrane region" description="Helical" evidence="6">
    <location>
        <begin position="41"/>
        <end position="65"/>
    </location>
</feature>
<accession>A0A0G0UT56</accession>
<feature type="transmembrane region" description="Helical" evidence="6">
    <location>
        <begin position="382"/>
        <end position="404"/>
    </location>
</feature>
<reference evidence="7 8" key="1">
    <citation type="journal article" date="2015" name="Nature">
        <title>rRNA introns, odd ribosomes, and small enigmatic genomes across a large radiation of phyla.</title>
        <authorList>
            <person name="Brown C.T."/>
            <person name="Hug L.A."/>
            <person name="Thomas B.C."/>
            <person name="Sharon I."/>
            <person name="Castelle C.J."/>
            <person name="Singh A."/>
            <person name="Wilkins M.J."/>
            <person name="Williams K.H."/>
            <person name="Banfield J.F."/>
        </authorList>
    </citation>
    <scope>NUCLEOTIDE SEQUENCE [LARGE SCALE GENOMIC DNA]</scope>
</reference>
<evidence type="ECO:0000256" key="1">
    <source>
        <dbReference type="ARBA" id="ARBA00004651"/>
    </source>
</evidence>
<evidence type="ECO:0000313" key="8">
    <source>
        <dbReference type="Proteomes" id="UP000034190"/>
    </source>
</evidence>